<dbReference type="PANTHER" id="PTHR10067:SF17">
    <property type="entry name" value="PHOSPHATIDYLSERINE DECARBOXYLASE PROENZYME 2"/>
    <property type="match status" value="1"/>
</dbReference>
<reference evidence="5 6" key="1">
    <citation type="journal article" date="2016" name="Nat. Microbiol.">
        <title>The Mouse Intestinal Bacterial Collection (miBC) provides host-specific insight into cultured diversity and functional potential of the gut microbiota.</title>
        <authorList>
            <person name="Lagkouvardos I."/>
            <person name="Pukall R."/>
            <person name="Abt B."/>
            <person name="Foesel B.U."/>
            <person name="Meier-Kolthoff J.P."/>
            <person name="Kumar N."/>
            <person name="Bresciani A."/>
            <person name="Martinez I."/>
            <person name="Just S."/>
            <person name="Ziegler C."/>
            <person name="Brugiroux S."/>
            <person name="Garzetti D."/>
            <person name="Wenning M."/>
            <person name="Bui T.P."/>
            <person name="Wang J."/>
            <person name="Hugenholtz F."/>
            <person name="Plugge C.M."/>
            <person name="Peterson D.A."/>
            <person name="Hornef M.W."/>
            <person name="Baines J.F."/>
            <person name="Smidt H."/>
            <person name="Walter J."/>
            <person name="Kristiansen K."/>
            <person name="Nielsen H.B."/>
            <person name="Haller D."/>
            <person name="Overmann J."/>
            <person name="Stecher B."/>
            <person name="Clavel T."/>
        </authorList>
    </citation>
    <scope>NUCLEOTIDE SEQUENCE [LARGE SCALE GENOMIC DNA]</scope>
    <source>
        <strain evidence="5 6">DSM 28560</strain>
    </source>
</reference>
<evidence type="ECO:0000256" key="3">
    <source>
        <dbReference type="ARBA" id="ARBA00023239"/>
    </source>
</evidence>
<sequence length="294" mass="33750">MMKYIDRDGKVTTEDSGQDRLLWWMYTHPIGRGLTRLLIRPYVSRAGGWLLDRSWSRCLIRPFVRHNDIDLSCCRKQKFSSYNDFFTRQLKPECRPMEGDGRTLVSPCDGKLSIYPIRRGDDGGSRFRIKDTLYTVESLLRSAKLAKRYEGGYACIFRLTVDDYHRYCYIDDGTKSRNVRIPGVFHTVNPAANDVLPIYKENTREYSLLKSRHFKTVLMMEVGALMVGRITNYDDACEVRRGQEKGRFEFGGSTVILLFQKGAANPDASLISNTDKGYETRVKMGERIGESAGD</sequence>
<keyword evidence="1" id="KW-0210">Decarboxylase</keyword>
<dbReference type="Pfam" id="PF02666">
    <property type="entry name" value="PS_Dcarbxylase"/>
    <property type="match status" value="1"/>
</dbReference>
<dbReference type="AlphaFoldDB" id="A0A4R4FE69"/>
<keyword evidence="4" id="KW-0670">Pyruvate</keyword>
<keyword evidence="3" id="KW-0456">Lyase</keyword>
<keyword evidence="2" id="KW-0865">Zymogen</keyword>
<organism evidence="5 6">
    <name type="scientific">Extibacter muris</name>
    <dbReference type="NCBI Taxonomy" id="1796622"/>
    <lineage>
        <taxon>Bacteria</taxon>
        <taxon>Bacillati</taxon>
        <taxon>Bacillota</taxon>
        <taxon>Clostridia</taxon>
        <taxon>Lachnospirales</taxon>
        <taxon>Lachnospiraceae</taxon>
        <taxon>Extibacter</taxon>
    </lineage>
</organism>
<gene>
    <name evidence="5" type="ORF">E1963_09975</name>
</gene>
<dbReference type="PANTHER" id="PTHR10067">
    <property type="entry name" value="PHOSPHATIDYLSERINE DECARBOXYLASE"/>
    <property type="match status" value="1"/>
</dbReference>
<evidence type="ECO:0000256" key="1">
    <source>
        <dbReference type="ARBA" id="ARBA00022793"/>
    </source>
</evidence>
<dbReference type="GO" id="GO:0008654">
    <property type="term" value="P:phospholipid biosynthetic process"/>
    <property type="evidence" value="ECO:0007669"/>
    <property type="project" value="InterPro"/>
</dbReference>
<evidence type="ECO:0000313" key="6">
    <source>
        <dbReference type="Proteomes" id="UP000295710"/>
    </source>
</evidence>
<keyword evidence="6" id="KW-1185">Reference proteome</keyword>
<dbReference type="EMBL" id="SMMX01000007">
    <property type="protein sequence ID" value="TDA21661.1"/>
    <property type="molecule type" value="Genomic_DNA"/>
</dbReference>
<name>A0A4R4FE69_9FIRM</name>
<accession>A0A4R4FE69</accession>
<dbReference type="InterPro" id="IPR003817">
    <property type="entry name" value="PS_Dcarbxylase"/>
</dbReference>
<dbReference type="Proteomes" id="UP000295710">
    <property type="component" value="Unassembled WGS sequence"/>
</dbReference>
<protein>
    <submittedName>
        <fullName evidence="5">Phosphatidylserine decarboxylase</fullName>
    </submittedName>
</protein>
<evidence type="ECO:0000256" key="2">
    <source>
        <dbReference type="ARBA" id="ARBA00023145"/>
    </source>
</evidence>
<evidence type="ECO:0000313" key="5">
    <source>
        <dbReference type="EMBL" id="TDA21661.1"/>
    </source>
</evidence>
<proteinExistence type="predicted"/>
<evidence type="ECO:0000256" key="4">
    <source>
        <dbReference type="ARBA" id="ARBA00023317"/>
    </source>
</evidence>
<comment type="caution">
    <text evidence="5">The sequence shown here is derived from an EMBL/GenBank/DDBJ whole genome shotgun (WGS) entry which is preliminary data.</text>
</comment>
<dbReference type="GO" id="GO:0004609">
    <property type="term" value="F:phosphatidylserine decarboxylase activity"/>
    <property type="evidence" value="ECO:0007669"/>
    <property type="project" value="InterPro"/>
</dbReference>